<name>G5KD46_9STRE</name>
<dbReference type="PIRSF" id="PIRSF012565">
    <property type="entry name" value="DUF1027"/>
    <property type="match status" value="1"/>
</dbReference>
<keyword evidence="4" id="KW-1185">Reference proteome</keyword>
<feature type="region of interest" description="Disordered" evidence="2">
    <location>
        <begin position="120"/>
        <end position="174"/>
    </location>
</feature>
<accession>G5KD46</accession>
<feature type="disulfide bond" evidence="1">
    <location>
        <begin position="101"/>
        <end position="105"/>
    </location>
</feature>
<dbReference type="InterPro" id="IPR038141">
    <property type="entry name" value="YutD-like_sf"/>
</dbReference>
<feature type="compositionally biased region" description="Polar residues" evidence="2">
    <location>
        <begin position="143"/>
        <end position="152"/>
    </location>
</feature>
<dbReference type="STRING" id="764291.STRUR_0565"/>
<evidence type="ECO:0000256" key="2">
    <source>
        <dbReference type="SAM" id="MobiDB-lite"/>
    </source>
</evidence>
<dbReference type="Gene3D" id="3.50.4.20">
    <property type="match status" value="1"/>
</dbReference>
<keyword evidence="1" id="KW-1015">Disulfide bond</keyword>
<evidence type="ECO:0008006" key="5">
    <source>
        <dbReference type="Google" id="ProtNLM"/>
    </source>
</evidence>
<proteinExistence type="predicted"/>
<dbReference type="Pfam" id="PF06265">
    <property type="entry name" value="YutD-like"/>
    <property type="match status" value="1"/>
</dbReference>
<organism evidence="3 4">
    <name type="scientific">Streptococcus urinalis 2285-97</name>
    <dbReference type="NCBI Taxonomy" id="764291"/>
    <lineage>
        <taxon>Bacteria</taxon>
        <taxon>Bacillati</taxon>
        <taxon>Bacillota</taxon>
        <taxon>Bacilli</taxon>
        <taxon>Lactobacillales</taxon>
        <taxon>Streptococcaceae</taxon>
        <taxon>Streptococcus</taxon>
    </lineage>
</organism>
<protein>
    <recommendedName>
        <fullName evidence="5">PF06265 family protein</fullName>
    </recommendedName>
</protein>
<dbReference type="eggNOG" id="COG4470">
    <property type="taxonomic scope" value="Bacteria"/>
</dbReference>
<reference evidence="3 4" key="1">
    <citation type="journal article" date="2014" name="Int. J. Syst. Evol. Microbiol.">
        <title>Phylogenomics and the dynamic genome evolution of the genus Streptococcus.</title>
        <authorList>
            <consortium name="The Broad Institute Genome Sequencing Platform"/>
            <person name="Richards V.P."/>
            <person name="Palmer S.R."/>
            <person name="Pavinski Bitar P.D."/>
            <person name="Qin X."/>
            <person name="Weinstock G.M."/>
            <person name="Highlander S.K."/>
            <person name="Town C.D."/>
            <person name="Burne R.A."/>
            <person name="Stanhope M.J."/>
        </authorList>
    </citation>
    <scope>NUCLEOTIDE SEQUENCE [LARGE SCALE GENOMIC DNA]</scope>
    <source>
        <strain evidence="3 4">2285-97</strain>
    </source>
</reference>
<gene>
    <name evidence="3" type="ORF">STRUR_0565</name>
</gene>
<dbReference type="EMBL" id="AEUZ02000001">
    <property type="protein sequence ID" value="EHJ57058.1"/>
    <property type="molecule type" value="Genomic_DNA"/>
</dbReference>
<evidence type="ECO:0000313" key="4">
    <source>
        <dbReference type="Proteomes" id="UP000005388"/>
    </source>
</evidence>
<comment type="caution">
    <text evidence="3">The sequence shown here is derived from an EMBL/GenBank/DDBJ whole genome shotgun (WGS) entry which is preliminary data.</text>
</comment>
<sequence length="174" mass="20998">MRKEISPEMYNYNKFPGPEFVHFDDLVKSEQATFKLLENYKDAFDVTNFNQRYSDILLKYDFIVGDWGNEQLRLKGFYLDKSDIKKTSRISRVEDYIKEYCNYGCAYFILQNEHPVEVTFEEEKSPRKRRSHKHHKSKENRPKVNQTEQNQFKTKKKKAIPDKSKNLEKIRIIQ</sequence>
<feature type="compositionally biased region" description="Basic and acidic residues" evidence="2">
    <location>
        <begin position="159"/>
        <end position="174"/>
    </location>
</feature>
<evidence type="ECO:0000256" key="1">
    <source>
        <dbReference type="PIRSR" id="PIRSR012565-1"/>
    </source>
</evidence>
<feature type="compositionally biased region" description="Basic residues" evidence="2">
    <location>
        <begin position="126"/>
        <end position="138"/>
    </location>
</feature>
<dbReference type="Proteomes" id="UP000005388">
    <property type="component" value="Unassembled WGS sequence"/>
</dbReference>
<dbReference type="InterPro" id="IPR009370">
    <property type="entry name" value="YutD-like"/>
</dbReference>
<evidence type="ECO:0000313" key="3">
    <source>
        <dbReference type="EMBL" id="EHJ57058.1"/>
    </source>
</evidence>
<dbReference type="AlphaFoldDB" id="G5KD46"/>